<dbReference type="PANTHER" id="PTHR46300:SF1">
    <property type="entry name" value="P450, PUTATIVE (EUROFUNG)-RELATED"/>
    <property type="match status" value="1"/>
</dbReference>
<keyword evidence="5" id="KW-0560">Oxidoreductase</keyword>
<keyword evidence="6" id="KW-0408">Iron</keyword>
<evidence type="ECO:0000256" key="6">
    <source>
        <dbReference type="ARBA" id="ARBA00023004"/>
    </source>
</evidence>
<keyword evidence="4" id="KW-0479">Metal-binding</keyword>
<evidence type="ECO:0000256" key="1">
    <source>
        <dbReference type="ARBA" id="ARBA00001971"/>
    </source>
</evidence>
<name>A0A6A4I3B5_9AGAR</name>
<dbReference type="GO" id="GO:0005506">
    <property type="term" value="F:iron ion binding"/>
    <property type="evidence" value="ECO:0007669"/>
    <property type="project" value="InterPro"/>
</dbReference>
<comment type="similarity">
    <text evidence="2">Belongs to the cytochrome P450 family.</text>
</comment>
<dbReference type="EMBL" id="ML769403">
    <property type="protein sequence ID" value="KAE9406322.1"/>
    <property type="molecule type" value="Genomic_DNA"/>
</dbReference>
<dbReference type="InterPro" id="IPR001128">
    <property type="entry name" value="Cyt_P450"/>
</dbReference>
<evidence type="ECO:0000256" key="7">
    <source>
        <dbReference type="ARBA" id="ARBA00023033"/>
    </source>
</evidence>
<sequence>MILEFIALIGTCILAYIISKRVRVSTSLPLPPGPPADSIWGNSYEPSLIWTSVLPKTGYSRRDSEWRSEGLVNQECTTPSPATSTRPQDHARRYAAAVIMALAYGEVPLGYEDPAIQALNRCLTHIGYNRQPGAWKVDIFPLLKYVPRYLNELKIGHKEELGLFKGQLQGVRESMGRKEEVPACFGKYLIERQPSLGLSDNKIAYLAGSMFGAGSDTTASTISFPSPLTFLFLKRFKKKVNETHLH</sequence>
<proteinExistence type="inferred from homology"/>
<dbReference type="GO" id="GO:0016705">
    <property type="term" value="F:oxidoreductase activity, acting on paired donors, with incorporation or reduction of molecular oxygen"/>
    <property type="evidence" value="ECO:0007669"/>
    <property type="project" value="InterPro"/>
</dbReference>
<evidence type="ECO:0000256" key="5">
    <source>
        <dbReference type="ARBA" id="ARBA00023002"/>
    </source>
</evidence>
<dbReference type="OrthoDB" id="2789670at2759"/>
<dbReference type="InterPro" id="IPR036396">
    <property type="entry name" value="Cyt_P450_sf"/>
</dbReference>
<dbReference type="SUPFAM" id="SSF48264">
    <property type="entry name" value="Cytochrome P450"/>
    <property type="match status" value="1"/>
</dbReference>
<dbReference type="Gene3D" id="1.10.630.10">
    <property type="entry name" value="Cytochrome P450"/>
    <property type="match status" value="1"/>
</dbReference>
<evidence type="ECO:0000313" key="8">
    <source>
        <dbReference type="EMBL" id="KAE9406322.1"/>
    </source>
</evidence>
<evidence type="ECO:0000256" key="4">
    <source>
        <dbReference type="ARBA" id="ARBA00022723"/>
    </source>
</evidence>
<gene>
    <name evidence="8" type="ORF">BT96DRAFT_1056796</name>
</gene>
<dbReference type="PANTHER" id="PTHR46300">
    <property type="entry name" value="P450, PUTATIVE (EUROFUNG)-RELATED-RELATED"/>
    <property type="match status" value="1"/>
</dbReference>
<dbReference type="AlphaFoldDB" id="A0A6A4I3B5"/>
<evidence type="ECO:0000256" key="2">
    <source>
        <dbReference type="ARBA" id="ARBA00010617"/>
    </source>
</evidence>
<accession>A0A6A4I3B5</accession>
<organism evidence="8 9">
    <name type="scientific">Gymnopus androsaceus JB14</name>
    <dbReference type="NCBI Taxonomy" id="1447944"/>
    <lineage>
        <taxon>Eukaryota</taxon>
        <taxon>Fungi</taxon>
        <taxon>Dikarya</taxon>
        <taxon>Basidiomycota</taxon>
        <taxon>Agaricomycotina</taxon>
        <taxon>Agaricomycetes</taxon>
        <taxon>Agaricomycetidae</taxon>
        <taxon>Agaricales</taxon>
        <taxon>Marasmiineae</taxon>
        <taxon>Omphalotaceae</taxon>
        <taxon>Gymnopus</taxon>
    </lineage>
</organism>
<dbReference type="Pfam" id="PF00067">
    <property type="entry name" value="p450"/>
    <property type="match status" value="1"/>
</dbReference>
<reference evidence="8" key="1">
    <citation type="journal article" date="2019" name="Environ. Microbiol.">
        <title>Fungal ecological strategies reflected in gene transcription - a case study of two litter decomposers.</title>
        <authorList>
            <person name="Barbi F."/>
            <person name="Kohler A."/>
            <person name="Barry K."/>
            <person name="Baskaran P."/>
            <person name="Daum C."/>
            <person name="Fauchery L."/>
            <person name="Ihrmark K."/>
            <person name="Kuo A."/>
            <person name="LaButti K."/>
            <person name="Lipzen A."/>
            <person name="Morin E."/>
            <person name="Grigoriev I.V."/>
            <person name="Henrissat B."/>
            <person name="Lindahl B."/>
            <person name="Martin F."/>
        </authorList>
    </citation>
    <scope>NUCLEOTIDE SEQUENCE</scope>
    <source>
        <strain evidence="8">JB14</strain>
    </source>
</reference>
<dbReference type="GO" id="GO:0020037">
    <property type="term" value="F:heme binding"/>
    <property type="evidence" value="ECO:0007669"/>
    <property type="project" value="InterPro"/>
</dbReference>
<dbReference type="Proteomes" id="UP000799118">
    <property type="component" value="Unassembled WGS sequence"/>
</dbReference>
<protein>
    <recommendedName>
        <fullName evidence="10">Cytochrome P450</fullName>
    </recommendedName>
</protein>
<evidence type="ECO:0000256" key="3">
    <source>
        <dbReference type="ARBA" id="ARBA00022617"/>
    </source>
</evidence>
<dbReference type="InterPro" id="IPR050364">
    <property type="entry name" value="Cytochrome_P450_fung"/>
</dbReference>
<dbReference type="GO" id="GO:0004497">
    <property type="term" value="F:monooxygenase activity"/>
    <property type="evidence" value="ECO:0007669"/>
    <property type="project" value="UniProtKB-KW"/>
</dbReference>
<comment type="cofactor">
    <cofactor evidence="1">
        <name>heme</name>
        <dbReference type="ChEBI" id="CHEBI:30413"/>
    </cofactor>
</comment>
<evidence type="ECO:0000313" key="9">
    <source>
        <dbReference type="Proteomes" id="UP000799118"/>
    </source>
</evidence>
<keyword evidence="3" id="KW-0349">Heme</keyword>
<keyword evidence="9" id="KW-1185">Reference proteome</keyword>
<evidence type="ECO:0008006" key="10">
    <source>
        <dbReference type="Google" id="ProtNLM"/>
    </source>
</evidence>
<keyword evidence="7" id="KW-0503">Monooxygenase</keyword>